<feature type="non-terminal residue" evidence="1">
    <location>
        <position position="41"/>
    </location>
</feature>
<accession>X1UJB0</accession>
<evidence type="ECO:0000313" key="1">
    <source>
        <dbReference type="EMBL" id="GAJ17538.1"/>
    </source>
</evidence>
<dbReference type="EMBL" id="BARW01036389">
    <property type="protein sequence ID" value="GAJ17538.1"/>
    <property type="molecule type" value="Genomic_DNA"/>
</dbReference>
<organism evidence="1">
    <name type="scientific">marine sediment metagenome</name>
    <dbReference type="NCBI Taxonomy" id="412755"/>
    <lineage>
        <taxon>unclassified sequences</taxon>
        <taxon>metagenomes</taxon>
        <taxon>ecological metagenomes</taxon>
    </lineage>
</organism>
<protein>
    <submittedName>
        <fullName evidence="1">Uncharacterized protein</fullName>
    </submittedName>
</protein>
<gene>
    <name evidence="1" type="ORF">S12H4_56492</name>
</gene>
<reference evidence="1" key="1">
    <citation type="journal article" date="2014" name="Front. Microbiol.">
        <title>High frequency of phylogenetically diverse reductive dehalogenase-homologous genes in deep subseafloor sedimentary metagenomes.</title>
        <authorList>
            <person name="Kawai M."/>
            <person name="Futagami T."/>
            <person name="Toyoda A."/>
            <person name="Takaki Y."/>
            <person name="Nishi S."/>
            <person name="Hori S."/>
            <person name="Arai W."/>
            <person name="Tsubouchi T."/>
            <person name="Morono Y."/>
            <person name="Uchiyama I."/>
            <person name="Ito T."/>
            <person name="Fujiyama A."/>
            <person name="Inagaki F."/>
            <person name="Takami H."/>
        </authorList>
    </citation>
    <scope>NUCLEOTIDE SEQUENCE</scope>
    <source>
        <strain evidence="1">Expedition CK06-06</strain>
    </source>
</reference>
<sequence>MAKQVLTYSENLGYTRLFADFVNKPERLATFFRSDSIDKMA</sequence>
<dbReference type="AlphaFoldDB" id="X1UJB0"/>
<name>X1UJB0_9ZZZZ</name>
<proteinExistence type="predicted"/>
<comment type="caution">
    <text evidence="1">The sequence shown here is derived from an EMBL/GenBank/DDBJ whole genome shotgun (WGS) entry which is preliminary data.</text>
</comment>